<sequence length="118" mass="13059">MLSPTKTNAALENTLEIAGTSKTDVKDVSKRSSSGWLNILMTEIEKPSVTETVYKAEKKTKSKQEKMCSAKTQDVENDSVTTVNQTTETDATNDKASVSTTKTDHMNQKKDKPFLKIK</sequence>
<feature type="compositionally biased region" description="Basic and acidic residues" evidence="1">
    <location>
        <begin position="102"/>
        <end position="118"/>
    </location>
</feature>
<reference evidence="2" key="1">
    <citation type="journal article" date="2019" name="bioRxiv">
        <title>The Genome of the Zebra Mussel, Dreissena polymorpha: A Resource for Invasive Species Research.</title>
        <authorList>
            <person name="McCartney M.A."/>
            <person name="Auch B."/>
            <person name="Kono T."/>
            <person name="Mallez S."/>
            <person name="Zhang Y."/>
            <person name="Obille A."/>
            <person name="Becker A."/>
            <person name="Abrahante J.E."/>
            <person name="Garbe J."/>
            <person name="Badalamenti J.P."/>
            <person name="Herman A."/>
            <person name="Mangelson H."/>
            <person name="Liachko I."/>
            <person name="Sullivan S."/>
            <person name="Sone E.D."/>
            <person name="Koren S."/>
            <person name="Silverstein K.A.T."/>
            <person name="Beckman K.B."/>
            <person name="Gohl D.M."/>
        </authorList>
    </citation>
    <scope>NUCLEOTIDE SEQUENCE</scope>
    <source>
        <strain evidence="2">Duluth1</strain>
        <tissue evidence="2">Whole animal</tissue>
    </source>
</reference>
<dbReference type="Proteomes" id="UP000828390">
    <property type="component" value="Unassembled WGS sequence"/>
</dbReference>
<proteinExistence type="predicted"/>
<organism evidence="2 3">
    <name type="scientific">Dreissena polymorpha</name>
    <name type="common">Zebra mussel</name>
    <name type="synonym">Mytilus polymorpha</name>
    <dbReference type="NCBI Taxonomy" id="45954"/>
    <lineage>
        <taxon>Eukaryota</taxon>
        <taxon>Metazoa</taxon>
        <taxon>Spiralia</taxon>
        <taxon>Lophotrochozoa</taxon>
        <taxon>Mollusca</taxon>
        <taxon>Bivalvia</taxon>
        <taxon>Autobranchia</taxon>
        <taxon>Heteroconchia</taxon>
        <taxon>Euheterodonta</taxon>
        <taxon>Imparidentia</taxon>
        <taxon>Neoheterodontei</taxon>
        <taxon>Myida</taxon>
        <taxon>Dreissenoidea</taxon>
        <taxon>Dreissenidae</taxon>
        <taxon>Dreissena</taxon>
    </lineage>
</organism>
<comment type="caution">
    <text evidence="2">The sequence shown here is derived from an EMBL/GenBank/DDBJ whole genome shotgun (WGS) entry which is preliminary data.</text>
</comment>
<dbReference type="AlphaFoldDB" id="A0A9D4BCD1"/>
<keyword evidence="3" id="KW-1185">Reference proteome</keyword>
<gene>
    <name evidence="2" type="ORF">DPMN_191335</name>
</gene>
<protein>
    <submittedName>
        <fullName evidence="2">Uncharacterized protein</fullName>
    </submittedName>
</protein>
<name>A0A9D4BCD1_DREPO</name>
<evidence type="ECO:0000313" key="3">
    <source>
        <dbReference type="Proteomes" id="UP000828390"/>
    </source>
</evidence>
<evidence type="ECO:0000313" key="2">
    <source>
        <dbReference type="EMBL" id="KAH3689951.1"/>
    </source>
</evidence>
<evidence type="ECO:0000256" key="1">
    <source>
        <dbReference type="SAM" id="MobiDB-lite"/>
    </source>
</evidence>
<dbReference type="EMBL" id="JAIWYP010000087">
    <property type="protein sequence ID" value="KAH3689951.1"/>
    <property type="molecule type" value="Genomic_DNA"/>
</dbReference>
<feature type="region of interest" description="Disordered" evidence="1">
    <location>
        <begin position="60"/>
        <end position="118"/>
    </location>
</feature>
<accession>A0A9D4BCD1</accession>
<feature type="compositionally biased region" description="Polar residues" evidence="1">
    <location>
        <begin position="78"/>
        <end position="101"/>
    </location>
</feature>
<reference evidence="2" key="2">
    <citation type="submission" date="2020-11" db="EMBL/GenBank/DDBJ databases">
        <authorList>
            <person name="McCartney M.A."/>
            <person name="Auch B."/>
            <person name="Kono T."/>
            <person name="Mallez S."/>
            <person name="Becker A."/>
            <person name="Gohl D.M."/>
            <person name="Silverstein K.A.T."/>
            <person name="Koren S."/>
            <person name="Bechman K.B."/>
            <person name="Herman A."/>
            <person name="Abrahante J.E."/>
            <person name="Garbe J."/>
        </authorList>
    </citation>
    <scope>NUCLEOTIDE SEQUENCE</scope>
    <source>
        <strain evidence="2">Duluth1</strain>
        <tissue evidence="2">Whole animal</tissue>
    </source>
</reference>